<dbReference type="Pfam" id="PF13474">
    <property type="entry name" value="SnoaL_3"/>
    <property type="match status" value="1"/>
</dbReference>
<dbReference type="Proteomes" id="UP000246569">
    <property type="component" value="Unassembled WGS sequence"/>
</dbReference>
<dbReference type="GO" id="GO:0016853">
    <property type="term" value="F:isomerase activity"/>
    <property type="evidence" value="ECO:0007669"/>
    <property type="project" value="UniProtKB-KW"/>
</dbReference>
<dbReference type="RefSeq" id="WP_170123423.1">
    <property type="nucleotide sequence ID" value="NZ_QGTJ01000001.1"/>
</dbReference>
<dbReference type="AlphaFoldDB" id="A0A317N008"/>
<sequence>MPELDTTARDLLEIRQLIAAWAQALHARDADGLSEHYATGVRVFDVGPPLEHRGRSAYRALWAQCLPYFDGDISHQTRGLEIQVSGDLAFAHCLSRITDQAQTQPLPWVRTTLCLRRGECGWEVVHEHASLPVDYASGTIASSAP</sequence>
<evidence type="ECO:0000313" key="2">
    <source>
        <dbReference type="EMBL" id="PWV65583.1"/>
    </source>
</evidence>
<evidence type="ECO:0000313" key="3">
    <source>
        <dbReference type="Proteomes" id="UP000246569"/>
    </source>
</evidence>
<dbReference type="InterPro" id="IPR037401">
    <property type="entry name" value="SnoaL-like"/>
</dbReference>
<keyword evidence="2" id="KW-0413">Isomerase</keyword>
<dbReference type="SUPFAM" id="SSF54427">
    <property type="entry name" value="NTF2-like"/>
    <property type="match status" value="1"/>
</dbReference>
<comment type="caution">
    <text evidence="2">The sequence shown here is derived from an EMBL/GenBank/DDBJ whole genome shotgun (WGS) entry which is preliminary data.</text>
</comment>
<feature type="domain" description="SnoaL-like" evidence="1">
    <location>
        <begin position="14"/>
        <end position="133"/>
    </location>
</feature>
<dbReference type="EMBL" id="QGTJ01000001">
    <property type="protein sequence ID" value="PWV65583.1"/>
    <property type="molecule type" value="Genomic_DNA"/>
</dbReference>
<protein>
    <submittedName>
        <fullName evidence="2">Ketosteroid isomerase-like protein</fullName>
    </submittedName>
</protein>
<dbReference type="Gene3D" id="3.10.450.50">
    <property type="match status" value="1"/>
</dbReference>
<gene>
    <name evidence="2" type="ORF">C7443_10167</name>
</gene>
<name>A0A317N008_9GAMM</name>
<keyword evidence="3" id="KW-1185">Reference proteome</keyword>
<proteinExistence type="predicted"/>
<reference evidence="2 3" key="1">
    <citation type="submission" date="2018-05" db="EMBL/GenBank/DDBJ databases">
        <title>Genomic Encyclopedia of Type Strains, Phase IV (KMG-IV): sequencing the most valuable type-strain genomes for metagenomic binning, comparative biology and taxonomic classification.</title>
        <authorList>
            <person name="Goeker M."/>
        </authorList>
    </citation>
    <scope>NUCLEOTIDE SEQUENCE [LARGE SCALE GENOMIC DNA]</scope>
    <source>
        <strain evidence="2 3">DSM 23606</strain>
    </source>
</reference>
<dbReference type="InterPro" id="IPR032710">
    <property type="entry name" value="NTF2-like_dom_sf"/>
</dbReference>
<organism evidence="2 3">
    <name type="scientific">Plasticicumulans acidivorans</name>
    <dbReference type="NCBI Taxonomy" id="886464"/>
    <lineage>
        <taxon>Bacteria</taxon>
        <taxon>Pseudomonadati</taxon>
        <taxon>Pseudomonadota</taxon>
        <taxon>Gammaproteobacteria</taxon>
        <taxon>Candidatus Competibacteraceae</taxon>
        <taxon>Plasticicumulans</taxon>
    </lineage>
</organism>
<accession>A0A317N008</accession>
<evidence type="ECO:0000259" key="1">
    <source>
        <dbReference type="Pfam" id="PF13474"/>
    </source>
</evidence>